<evidence type="ECO:0000313" key="3">
    <source>
        <dbReference type="Proteomes" id="UP001159363"/>
    </source>
</evidence>
<feature type="region of interest" description="Disordered" evidence="1">
    <location>
        <begin position="333"/>
        <end position="356"/>
    </location>
</feature>
<proteinExistence type="predicted"/>
<accession>A0ABQ9GGP7</accession>
<protein>
    <submittedName>
        <fullName evidence="2">Uncharacterized protein</fullName>
    </submittedName>
</protein>
<organism evidence="2 3">
    <name type="scientific">Dryococelus australis</name>
    <dbReference type="NCBI Taxonomy" id="614101"/>
    <lineage>
        <taxon>Eukaryota</taxon>
        <taxon>Metazoa</taxon>
        <taxon>Ecdysozoa</taxon>
        <taxon>Arthropoda</taxon>
        <taxon>Hexapoda</taxon>
        <taxon>Insecta</taxon>
        <taxon>Pterygota</taxon>
        <taxon>Neoptera</taxon>
        <taxon>Polyneoptera</taxon>
        <taxon>Phasmatodea</taxon>
        <taxon>Verophasmatodea</taxon>
        <taxon>Anareolatae</taxon>
        <taxon>Phasmatidae</taxon>
        <taxon>Eurycanthinae</taxon>
        <taxon>Dryococelus</taxon>
    </lineage>
</organism>
<evidence type="ECO:0000256" key="1">
    <source>
        <dbReference type="SAM" id="MobiDB-lite"/>
    </source>
</evidence>
<feature type="region of interest" description="Disordered" evidence="1">
    <location>
        <begin position="275"/>
        <end position="301"/>
    </location>
</feature>
<keyword evidence="3" id="KW-1185">Reference proteome</keyword>
<feature type="compositionally biased region" description="Basic and acidic residues" evidence="1">
    <location>
        <begin position="194"/>
        <end position="209"/>
    </location>
</feature>
<sequence>MKKTSFGSMCYLTWLRVQEPVTRDNARLHTVLVSAGPRRMDSKNDESERYFEVNISVSKAIEPLWIELLRVRIDFRVAVDPQHRDHDRCSFLDCHVRPWNFVVRQAFSFQRGKYREAYSANQFAFIKRTTTQFYLCEPVPYQQLLGGRAECLGPQVRNDHIEVSHLGNGVVRNLRAVFPKHRRDLPSQPVLDSRVQRQLEQRERDERGGSLEADEDEDKGLLLTTVRVPTAVFRVFGLGLLSLISDLHEEVAEVLADRPALLAVLDDVPQRHADELADPAREGDRPEDRQEPRQEEGQRQDQLLHDARLDHFQQGEVELAVRFGQGVRVHAEHARSDGVGGEPGHQSARLPPRRTGFNARPGHFRVFACGNRAGRCRWSASFIWDVPLISPFNSGAAPYTPQSPYRLSNLFTHSFALNTNHI</sequence>
<dbReference type="EMBL" id="JARBHB010000012">
    <property type="protein sequence ID" value="KAJ8871195.1"/>
    <property type="molecule type" value="Genomic_DNA"/>
</dbReference>
<comment type="caution">
    <text evidence="2">The sequence shown here is derived from an EMBL/GenBank/DDBJ whole genome shotgun (WGS) entry which is preliminary data.</text>
</comment>
<dbReference type="Proteomes" id="UP001159363">
    <property type="component" value="Chromosome 11"/>
</dbReference>
<evidence type="ECO:0000313" key="2">
    <source>
        <dbReference type="EMBL" id="KAJ8871195.1"/>
    </source>
</evidence>
<name>A0ABQ9GGP7_9NEOP</name>
<feature type="region of interest" description="Disordered" evidence="1">
    <location>
        <begin position="189"/>
        <end position="216"/>
    </location>
</feature>
<reference evidence="2 3" key="1">
    <citation type="submission" date="2023-02" db="EMBL/GenBank/DDBJ databases">
        <title>LHISI_Scaffold_Assembly.</title>
        <authorList>
            <person name="Stuart O.P."/>
            <person name="Cleave R."/>
            <person name="Magrath M.J.L."/>
            <person name="Mikheyev A.S."/>
        </authorList>
    </citation>
    <scope>NUCLEOTIDE SEQUENCE [LARGE SCALE GENOMIC DNA]</scope>
    <source>
        <strain evidence="2">Daus_M_001</strain>
        <tissue evidence="2">Leg muscle</tissue>
    </source>
</reference>
<gene>
    <name evidence="2" type="ORF">PR048_027501</name>
</gene>